<proteinExistence type="predicted"/>
<evidence type="ECO:0000313" key="1">
    <source>
        <dbReference type="EMBL" id="KAG5279334.1"/>
    </source>
</evidence>
<dbReference type="Proteomes" id="UP000823561">
    <property type="component" value="Chromosome 6"/>
</dbReference>
<gene>
    <name evidence="1" type="ORF">AALO_G00076670</name>
</gene>
<comment type="caution">
    <text evidence="1">The sequence shown here is derived from an EMBL/GenBank/DDBJ whole genome shotgun (WGS) entry which is preliminary data.</text>
</comment>
<dbReference type="EMBL" id="JADWDJ010000006">
    <property type="protein sequence ID" value="KAG5279334.1"/>
    <property type="molecule type" value="Genomic_DNA"/>
</dbReference>
<sequence length="87" mass="10022">MVYCNLRHWIACEGVGTTRFNLCRQYILCEAALHCGEKTKRQREAKLHSCRLTRVHEHSLPSALLHQRERHTPYHSVTGTGVIPSVQ</sequence>
<evidence type="ECO:0000313" key="2">
    <source>
        <dbReference type="Proteomes" id="UP000823561"/>
    </source>
</evidence>
<name>A0AAV6GWA9_9TELE</name>
<protein>
    <submittedName>
        <fullName evidence="1">Uncharacterized protein</fullName>
    </submittedName>
</protein>
<reference evidence="1" key="1">
    <citation type="submission" date="2020-10" db="EMBL/GenBank/DDBJ databases">
        <title>Chromosome-scale genome assembly of the Allis shad, Alosa alosa.</title>
        <authorList>
            <person name="Margot Z."/>
            <person name="Christophe K."/>
            <person name="Cabau C."/>
            <person name="Louis A."/>
            <person name="Berthelot C."/>
            <person name="Parey E."/>
            <person name="Roest Crollius H."/>
            <person name="Montfort J."/>
            <person name="Robinson-Rechavi M."/>
            <person name="Bucao C."/>
            <person name="Bouchez O."/>
            <person name="Gislard M."/>
            <person name="Lluch J."/>
            <person name="Milhes M."/>
            <person name="Lampietro C."/>
            <person name="Lopez Roques C."/>
            <person name="Donnadieu C."/>
            <person name="Braasch I."/>
            <person name="Desvignes T."/>
            <person name="Postlethwait J."/>
            <person name="Bobe J."/>
            <person name="Guiguen Y."/>
        </authorList>
    </citation>
    <scope>NUCLEOTIDE SEQUENCE</scope>
    <source>
        <strain evidence="1">M-15738</strain>
        <tissue evidence="1">Blood</tissue>
    </source>
</reference>
<keyword evidence="2" id="KW-1185">Reference proteome</keyword>
<accession>A0AAV6GWA9</accession>
<organism evidence="1 2">
    <name type="scientific">Alosa alosa</name>
    <name type="common">allis shad</name>
    <dbReference type="NCBI Taxonomy" id="278164"/>
    <lineage>
        <taxon>Eukaryota</taxon>
        <taxon>Metazoa</taxon>
        <taxon>Chordata</taxon>
        <taxon>Craniata</taxon>
        <taxon>Vertebrata</taxon>
        <taxon>Euteleostomi</taxon>
        <taxon>Actinopterygii</taxon>
        <taxon>Neopterygii</taxon>
        <taxon>Teleostei</taxon>
        <taxon>Clupei</taxon>
        <taxon>Clupeiformes</taxon>
        <taxon>Clupeoidei</taxon>
        <taxon>Clupeidae</taxon>
        <taxon>Alosa</taxon>
    </lineage>
</organism>
<dbReference type="AlphaFoldDB" id="A0AAV6GWA9"/>